<dbReference type="Proteomes" id="UP000429181">
    <property type="component" value="Chromosome 13"/>
</dbReference>
<feature type="region of interest" description="Disordered" evidence="1">
    <location>
        <begin position="38"/>
        <end position="74"/>
    </location>
</feature>
<organism evidence="2 3">
    <name type="scientific">Bos indicus x Bos taurus</name>
    <name type="common">Hybrid cattle</name>
    <dbReference type="NCBI Taxonomy" id="30522"/>
    <lineage>
        <taxon>Eukaryota</taxon>
        <taxon>Metazoa</taxon>
        <taxon>Chordata</taxon>
        <taxon>Craniata</taxon>
        <taxon>Vertebrata</taxon>
        <taxon>Euteleostomi</taxon>
        <taxon>Mammalia</taxon>
        <taxon>Eutheria</taxon>
        <taxon>Laurasiatheria</taxon>
        <taxon>Artiodactyla</taxon>
        <taxon>Ruminantia</taxon>
        <taxon>Pecora</taxon>
        <taxon>Bovidae</taxon>
        <taxon>Bovinae</taxon>
        <taxon>Bos</taxon>
    </lineage>
</organism>
<protein>
    <submittedName>
        <fullName evidence="2">Uncharacterized protein</fullName>
    </submittedName>
</protein>
<dbReference type="Ensembl" id="ENSBIXT00005030040.1">
    <property type="protein sequence ID" value="ENSBIXP00005017939.1"/>
    <property type="gene ID" value="ENSBIXG00005021386.1"/>
</dbReference>
<feature type="compositionally biased region" description="Pro residues" evidence="1">
    <location>
        <begin position="58"/>
        <end position="67"/>
    </location>
</feature>
<proteinExistence type="predicted"/>
<dbReference type="AlphaFoldDB" id="A0A4W2GHN6"/>
<reference evidence="2" key="2">
    <citation type="submission" date="2025-08" db="UniProtKB">
        <authorList>
            <consortium name="Ensembl"/>
        </authorList>
    </citation>
    <scope>IDENTIFICATION</scope>
</reference>
<evidence type="ECO:0000313" key="3">
    <source>
        <dbReference type="Proteomes" id="UP000429181"/>
    </source>
</evidence>
<dbReference type="GeneTree" id="ENSGT00970000195352"/>
<sequence length="349" mass="38223">MPGLDQQLRVTLFLCSGLCNKTHQTGRLINNRKLSHHSGVWKSESRTPAFSAEGRPPGSQPAPPPCPPREEGGGARWCPLQERLALPRRLRPPEGCAPKTPPLSTSQGALGFQSVNLGVRAPNIQTEAEVTAPSRMFCQSLTFPHGRAVLLGPLTLLLSARVPLPHKVSYSVSSCVSSDTSFPSIRQEPTFGPWKRAPFLQQLHPQASSLHLRGAKAERKGVREQLCAPASSDLLSCAFSLSVLPSLALHLAFSRSPSCLLSLSRREVFPRLSQPPFFMSALHPLWASLVAQTVKNLPVMQETRVQSLGQEDPPEKGRATHSSILAWRIPWTEEPARLQSLGSERVRHD</sequence>
<evidence type="ECO:0000313" key="2">
    <source>
        <dbReference type="Ensembl" id="ENSBIXP00005017939.1"/>
    </source>
</evidence>
<reference evidence="2 3" key="1">
    <citation type="submission" date="2018-11" db="EMBL/GenBank/DDBJ databases">
        <title>Haplotype-resolved cattle genomes.</title>
        <authorList>
            <person name="Low W.Y."/>
            <person name="Tearle R."/>
            <person name="Bickhart D.M."/>
            <person name="Rosen B.D."/>
            <person name="Koren S."/>
            <person name="Rhie A."/>
            <person name="Hiendleder S."/>
            <person name="Phillippy A.M."/>
            <person name="Smith T.P.L."/>
            <person name="Williams J.L."/>
        </authorList>
    </citation>
    <scope>NUCLEOTIDE SEQUENCE [LARGE SCALE GENOMIC DNA]</scope>
</reference>
<accession>A0A4W2GHN6</accession>
<evidence type="ECO:0000256" key="1">
    <source>
        <dbReference type="SAM" id="MobiDB-lite"/>
    </source>
</evidence>
<name>A0A4W2GHN6_BOBOX</name>